<dbReference type="AlphaFoldDB" id="A0A382IU36"/>
<dbReference type="EMBL" id="UINC01069655">
    <property type="protein sequence ID" value="SVC03200.1"/>
    <property type="molecule type" value="Genomic_DNA"/>
</dbReference>
<organism evidence="1">
    <name type="scientific">marine metagenome</name>
    <dbReference type="NCBI Taxonomy" id="408172"/>
    <lineage>
        <taxon>unclassified sequences</taxon>
        <taxon>metagenomes</taxon>
        <taxon>ecological metagenomes</taxon>
    </lineage>
</organism>
<name>A0A382IU36_9ZZZZ</name>
<protein>
    <submittedName>
        <fullName evidence="1">Uncharacterized protein</fullName>
    </submittedName>
</protein>
<proteinExistence type="predicted"/>
<reference evidence="1" key="1">
    <citation type="submission" date="2018-05" db="EMBL/GenBank/DDBJ databases">
        <authorList>
            <person name="Lanie J.A."/>
            <person name="Ng W.-L."/>
            <person name="Kazmierczak K.M."/>
            <person name="Andrzejewski T.M."/>
            <person name="Davidsen T.M."/>
            <person name="Wayne K.J."/>
            <person name="Tettelin H."/>
            <person name="Glass J.I."/>
            <person name="Rusch D."/>
            <person name="Podicherti R."/>
            <person name="Tsui H.-C.T."/>
            <person name="Winkler M.E."/>
        </authorList>
    </citation>
    <scope>NUCLEOTIDE SEQUENCE</scope>
</reference>
<feature type="non-terminal residue" evidence="1">
    <location>
        <position position="1"/>
    </location>
</feature>
<sequence length="35" mass="4303">KEQNNEDFFFNQDIDYNESIRSPGWARLQKKKLNE</sequence>
<accession>A0A382IU36</accession>
<evidence type="ECO:0000313" key="1">
    <source>
        <dbReference type="EMBL" id="SVC03200.1"/>
    </source>
</evidence>
<gene>
    <name evidence="1" type="ORF">METZ01_LOCUS256054</name>
</gene>